<dbReference type="OrthoDB" id="9777163at2"/>
<evidence type="ECO:0000313" key="9">
    <source>
        <dbReference type="EMBL" id="ACD89144.1"/>
    </source>
</evidence>
<dbReference type="EMBL" id="CP001097">
    <property type="protein sequence ID" value="ACD89144.1"/>
    <property type="molecule type" value="Genomic_DNA"/>
</dbReference>
<organism evidence="9 10">
    <name type="scientific">Chlorobium limicola (strain DSM 245 / NBRC 103803 / 6330)</name>
    <dbReference type="NCBI Taxonomy" id="290315"/>
    <lineage>
        <taxon>Bacteria</taxon>
        <taxon>Pseudomonadati</taxon>
        <taxon>Chlorobiota</taxon>
        <taxon>Chlorobiia</taxon>
        <taxon>Chlorobiales</taxon>
        <taxon>Chlorobiaceae</taxon>
        <taxon>Chlorobium/Pelodictyon group</taxon>
        <taxon>Chlorobium</taxon>
    </lineage>
</organism>
<feature type="transmembrane region" description="Helical" evidence="8">
    <location>
        <begin position="296"/>
        <end position="313"/>
    </location>
</feature>
<gene>
    <name evidence="9" type="ordered locus">Clim_0036</name>
</gene>
<keyword evidence="4 8" id="KW-1003">Cell membrane</keyword>
<evidence type="ECO:0000256" key="5">
    <source>
        <dbReference type="ARBA" id="ARBA00022692"/>
    </source>
</evidence>
<dbReference type="STRING" id="290315.Clim_0036"/>
<evidence type="ECO:0000256" key="7">
    <source>
        <dbReference type="ARBA" id="ARBA00023136"/>
    </source>
</evidence>
<dbReference type="Pfam" id="PF01925">
    <property type="entry name" value="TauE"/>
    <property type="match status" value="1"/>
</dbReference>
<feature type="transmembrane region" description="Helical" evidence="8">
    <location>
        <begin position="239"/>
        <end position="259"/>
    </location>
</feature>
<dbReference type="KEGG" id="cli:Clim_0036"/>
<feature type="transmembrane region" description="Helical" evidence="8">
    <location>
        <begin position="85"/>
        <end position="105"/>
    </location>
</feature>
<dbReference type="InterPro" id="IPR002781">
    <property type="entry name" value="TM_pro_TauE-like"/>
</dbReference>
<keyword evidence="3" id="KW-0813">Transport</keyword>
<comment type="subcellular location">
    <subcellularLocation>
        <location evidence="1 8">Cell membrane</location>
        <topology evidence="1 8">Multi-pass membrane protein</topology>
    </subcellularLocation>
</comment>
<feature type="transmembrane region" description="Helical" evidence="8">
    <location>
        <begin position="204"/>
        <end position="232"/>
    </location>
</feature>
<keyword evidence="6 8" id="KW-1133">Transmembrane helix</keyword>
<sequence precursor="true">MRAAGSNKLLPVLCTVLPAVILLLLPPDLLAASLPPAAPTAWWIWVLLLFVFSFFLGIVSVLAGVGGGVLFVPIVSSFFPFHLDFVRGAGLLVALSGALSAGPSLLRKGLADLKLSLPLSLIGSVSSIAGAIAGLMMSADSVQLLLGIAIISIAAIMMKAGKSGYPEVGESDVIAKALGISGSYYEPTIDETVNWKVHRTPVGLVLFFFIGFIGGMFGMGAGWANVPVLNLLMGAPLKVAVATSGLVLSMNGAAAAWIYLYKGAVLPLIAVPAVGGVMLGSKIGARMLTKVNTGSVRIVVIVMMVIAGVRSIIKGMGL</sequence>
<protein>
    <recommendedName>
        <fullName evidence="8">Probable membrane transporter protein</fullName>
    </recommendedName>
</protein>
<evidence type="ECO:0000256" key="4">
    <source>
        <dbReference type="ARBA" id="ARBA00022475"/>
    </source>
</evidence>
<dbReference type="eggNOG" id="COG0730">
    <property type="taxonomic scope" value="Bacteria"/>
</dbReference>
<accession>B3EDR4</accession>
<evidence type="ECO:0000256" key="3">
    <source>
        <dbReference type="ARBA" id="ARBA00022448"/>
    </source>
</evidence>
<dbReference type="AlphaFoldDB" id="B3EDR4"/>
<evidence type="ECO:0000256" key="1">
    <source>
        <dbReference type="ARBA" id="ARBA00004651"/>
    </source>
</evidence>
<proteinExistence type="inferred from homology"/>
<feature type="transmembrane region" description="Helical" evidence="8">
    <location>
        <begin position="41"/>
        <end position="73"/>
    </location>
</feature>
<dbReference type="HOGENOM" id="CLU_045498_5_2_10"/>
<evidence type="ECO:0000256" key="8">
    <source>
        <dbReference type="RuleBase" id="RU363041"/>
    </source>
</evidence>
<feature type="transmembrane region" description="Helical" evidence="8">
    <location>
        <begin position="265"/>
        <end position="284"/>
    </location>
</feature>
<evidence type="ECO:0000313" key="10">
    <source>
        <dbReference type="Proteomes" id="UP000008841"/>
    </source>
</evidence>
<evidence type="ECO:0000256" key="2">
    <source>
        <dbReference type="ARBA" id="ARBA00009142"/>
    </source>
</evidence>
<dbReference type="RefSeq" id="WP_012465025.1">
    <property type="nucleotide sequence ID" value="NC_010803.1"/>
</dbReference>
<dbReference type="InterPro" id="IPR052017">
    <property type="entry name" value="TSUP"/>
</dbReference>
<keyword evidence="5 8" id="KW-0812">Transmembrane</keyword>
<dbReference type="PANTHER" id="PTHR30269:SF23">
    <property type="entry name" value="MEMBRANE TRANSPORTER PROTEIN YDHB-RELATED"/>
    <property type="match status" value="1"/>
</dbReference>
<dbReference type="GO" id="GO:0005886">
    <property type="term" value="C:plasma membrane"/>
    <property type="evidence" value="ECO:0007669"/>
    <property type="project" value="UniProtKB-SubCell"/>
</dbReference>
<reference evidence="9 10" key="1">
    <citation type="submission" date="2008-05" db="EMBL/GenBank/DDBJ databases">
        <title>Complete sequence of Chlorobium limicola DSM 245.</title>
        <authorList>
            <consortium name="US DOE Joint Genome Institute"/>
            <person name="Lucas S."/>
            <person name="Copeland A."/>
            <person name="Lapidus A."/>
            <person name="Glavina del Rio T."/>
            <person name="Dalin E."/>
            <person name="Tice H."/>
            <person name="Bruce D."/>
            <person name="Goodwin L."/>
            <person name="Pitluck S."/>
            <person name="Schmutz J."/>
            <person name="Larimer F."/>
            <person name="Land M."/>
            <person name="Hauser L."/>
            <person name="Kyrpides N."/>
            <person name="Ovchinnikova G."/>
            <person name="Zhao F."/>
            <person name="Li T."/>
            <person name="Liu Z."/>
            <person name="Overmann J."/>
            <person name="Bryant D.A."/>
            <person name="Richardson P."/>
        </authorList>
    </citation>
    <scope>NUCLEOTIDE SEQUENCE [LARGE SCALE GENOMIC DNA]</scope>
    <source>
        <strain evidence="10">DSM 245 / NBRC 103803 / 6330</strain>
    </source>
</reference>
<name>B3EDR4_CHLL2</name>
<keyword evidence="7 8" id="KW-0472">Membrane</keyword>
<dbReference type="PANTHER" id="PTHR30269">
    <property type="entry name" value="TRANSMEMBRANE PROTEIN YFCA"/>
    <property type="match status" value="1"/>
</dbReference>
<evidence type="ECO:0000256" key="6">
    <source>
        <dbReference type="ARBA" id="ARBA00022989"/>
    </source>
</evidence>
<comment type="similarity">
    <text evidence="2 8">Belongs to the 4-toluene sulfonate uptake permease (TSUP) (TC 2.A.102) family.</text>
</comment>
<dbReference type="Proteomes" id="UP000008841">
    <property type="component" value="Chromosome"/>
</dbReference>